<name>A0AAE8XTZ4_9CAUD</name>
<gene>
    <name evidence="2" type="ORF">HCTV-7_gp27</name>
</gene>
<feature type="region of interest" description="Disordered" evidence="1">
    <location>
        <begin position="95"/>
        <end position="123"/>
    </location>
</feature>
<dbReference type="EMBL" id="MZ334502">
    <property type="protein sequence ID" value="UBF20352.1"/>
    <property type="molecule type" value="Genomic_DNA"/>
</dbReference>
<reference evidence="2" key="1">
    <citation type="submission" date="2021-05" db="EMBL/GenBank/DDBJ databases">
        <title>Diversity, taxonomy and evolution of archaeal viruses of the class Caudoviricetes.</title>
        <authorList>
            <person name="Liu Y."/>
            <person name="Demina T.A."/>
            <person name="Roux S."/>
            <person name="Aiewsakun P."/>
            <person name="Kazlauskas D."/>
            <person name="Simmonds P."/>
            <person name="Prangishvili D."/>
            <person name="Oksanen H.M."/>
            <person name="Krupovic M."/>
        </authorList>
    </citation>
    <scope>NUCLEOTIDE SEQUENCE</scope>
    <source>
        <strain evidence="2">HCTV-7/16</strain>
    </source>
</reference>
<evidence type="ECO:0000256" key="1">
    <source>
        <dbReference type="SAM" id="MobiDB-lite"/>
    </source>
</evidence>
<proteinExistence type="predicted"/>
<evidence type="ECO:0000313" key="2">
    <source>
        <dbReference type="EMBL" id="UBF20352.1"/>
    </source>
</evidence>
<organism evidence="2 3">
    <name type="scientific">Haloarcula phage HCTV-7</name>
    <dbReference type="NCBI Taxonomy" id="2877982"/>
    <lineage>
        <taxon>Viruses</taxon>
        <taxon>Duplodnaviria</taxon>
        <taxon>Heunggongvirae</taxon>
        <taxon>Uroviricota</taxon>
        <taxon>Caudoviricetes</taxon>
        <taxon>Thumleimavirales</taxon>
        <taxon>Hafunaviridae</taxon>
        <taxon>Haloferacalesvirus</taxon>
        <taxon>Haloferacalesvirus hv5</taxon>
    </lineage>
</organism>
<evidence type="ECO:0000313" key="3">
    <source>
        <dbReference type="Proteomes" id="UP000827418"/>
    </source>
</evidence>
<dbReference type="Proteomes" id="UP000827418">
    <property type="component" value="Segment"/>
</dbReference>
<accession>A0AAE8XTZ4</accession>
<sequence length="123" mass="12818">MSKLWVVHGASCEADGHPGECQATVSGETKDMDGDTSVTINGVPVTDHDDSMHFPSHAHAFVETDDGGYCDDFYSHDLTPDQNPDITINGQPIVRVGDSTSDPGAGTATVMDSGGNGAVTHTE</sequence>
<protein>
    <submittedName>
        <fullName evidence="2">PAAR repeat protein</fullName>
    </submittedName>
</protein>